<evidence type="ECO:0000256" key="4">
    <source>
        <dbReference type="ARBA" id="ARBA00022840"/>
    </source>
</evidence>
<dbReference type="PROSITE" id="PS00211">
    <property type="entry name" value="ABC_TRANSPORTER_1"/>
    <property type="match status" value="1"/>
</dbReference>
<dbReference type="AlphaFoldDB" id="A0A1T4NLF8"/>
<keyword evidence="7" id="KW-1185">Reference proteome</keyword>
<dbReference type="SMART" id="SM00382">
    <property type="entry name" value="AAA"/>
    <property type="match status" value="1"/>
</dbReference>
<accession>A0A1T4NLF8</accession>
<keyword evidence="2" id="KW-0592">Phosphate transport</keyword>
<reference evidence="7" key="1">
    <citation type="submission" date="2017-02" db="EMBL/GenBank/DDBJ databases">
        <authorList>
            <person name="Varghese N."/>
            <person name="Submissions S."/>
        </authorList>
    </citation>
    <scope>NUCLEOTIDE SEQUENCE [LARGE SCALE GENOMIC DNA]</scope>
    <source>
        <strain evidence="7">DSM 15739</strain>
    </source>
</reference>
<evidence type="ECO:0000259" key="5">
    <source>
        <dbReference type="PROSITE" id="PS50893"/>
    </source>
</evidence>
<evidence type="ECO:0000313" key="6">
    <source>
        <dbReference type="EMBL" id="SJZ80044.1"/>
    </source>
</evidence>
<dbReference type="Proteomes" id="UP000189941">
    <property type="component" value="Unassembled WGS sequence"/>
</dbReference>
<proteinExistence type="predicted"/>
<dbReference type="PANTHER" id="PTHR43423:SF1">
    <property type="entry name" value="ABC TRANSPORTER I FAMILY MEMBER 17"/>
    <property type="match status" value="1"/>
</dbReference>
<dbReference type="GO" id="GO:0006817">
    <property type="term" value="P:phosphate ion transport"/>
    <property type="evidence" value="ECO:0007669"/>
    <property type="project" value="UniProtKB-KW"/>
</dbReference>
<evidence type="ECO:0000313" key="7">
    <source>
        <dbReference type="Proteomes" id="UP000189941"/>
    </source>
</evidence>
<dbReference type="Gene3D" id="3.40.50.300">
    <property type="entry name" value="P-loop containing nucleotide triphosphate hydrolases"/>
    <property type="match status" value="1"/>
</dbReference>
<evidence type="ECO:0000256" key="3">
    <source>
        <dbReference type="ARBA" id="ARBA00022741"/>
    </source>
</evidence>
<keyword evidence="4 6" id="KW-0067">ATP-binding</keyword>
<dbReference type="InterPro" id="IPR017871">
    <property type="entry name" value="ABC_transporter-like_CS"/>
</dbReference>
<dbReference type="EMBL" id="FUWO01000020">
    <property type="protein sequence ID" value="SJZ80044.1"/>
    <property type="molecule type" value="Genomic_DNA"/>
</dbReference>
<dbReference type="PANTHER" id="PTHR43423">
    <property type="entry name" value="ABC TRANSPORTER I FAMILY MEMBER 17"/>
    <property type="match status" value="1"/>
</dbReference>
<dbReference type="GO" id="GO:0016887">
    <property type="term" value="F:ATP hydrolysis activity"/>
    <property type="evidence" value="ECO:0007669"/>
    <property type="project" value="InterPro"/>
</dbReference>
<dbReference type="RefSeq" id="WP_078756476.1">
    <property type="nucleotide sequence ID" value="NZ_FUWO01000020.1"/>
</dbReference>
<dbReference type="STRING" id="1121925.SAMN02746011_01788"/>
<dbReference type="PROSITE" id="PS50893">
    <property type="entry name" value="ABC_TRANSPORTER_2"/>
    <property type="match status" value="1"/>
</dbReference>
<gene>
    <name evidence="6" type="ORF">SAMN02746011_01788</name>
</gene>
<dbReference type="InterPro" id="IPR003439">
    <property type="entry name" value="ABC_transporter-like_ATP-bd"/>
</dbReference>
<keyword evidence="3" id="KW-0547">Nucleotide-binding</keyword>
<dbReference type="OrthoDB" id="9785080at2"/>
<evidence type="ECO:0000256" key="2">
    <source>
        <dbReference type="ARBA" id="ARBA00022592"/>
    </source>
</evidence>
<dbReference type="InterPro" id="IPR027417">
    <property type="entry name" value="P-loop_NTPase"/>
</dbReference>
<dbReference type="Pfam" id="PF00005">
    <property type="entry name" value="ABC_tran"/>
    <property type="match status" value="1"/>
</dbReference>
<organism evidence="6 7">
    <name type="scientific">Globicatella sulfidifaciens DSM 15739</name>
    <dbReference type="NCBI Taxonomy" id="1121925"/>
    <lineage>
        <taxon>Bacteria</taxon>
        <taxon>Bacillati</taxon>
        <taxon>Bacillota</taxon>
        <taxon>Bacilli</taxon>
        <taxon>Lactobacillales</taxon>
        <taxon>Aerococcaceae</taxon>
        <taxon>Globicatella</taxon>
    </lineage>
</organism>
<dbReference type="InterPro" id="IPR003593">
    <property type="entry name" value="AAA+_ATPase"/>
</dbReference>
<keyword evidence="1" id="KW-0813">Transport</keyword>
<sequence length="221" mass="25350">MTTIIKVDNLSIANERQAIINQLSFEIQQGEFVSITGQSGSGKSTVLKFLAQLNDPTLKVSGSYQLLGKDVNDYSPIELRQIVSYFYQTPSLFGDTVRDNLAFPYEIRHEEFDDQRAIEMLNNVDLSQSFLDKNIKSLSGGERQRVALIRNLMYPSKVLLLDEISSALDFNTRQIIWSWLERYRQEHDATILMVSHLDEEHEMTDRKIEIVKLAEGSDVNE</sequence>
<protein>
    <submittedName>
        <fullName evidence="6">Putative ABC transport system ATP-binding protein</fullName>
    </submittedName>
</protein>
<feature type="domain" description="ABC transporter" evidence="5">
    <location>
        <begin position="5"/>
        <end position="216"/>
    </location>
</feature>
<name>A0A1T4NLF8_9LACT</name>
<dbReference type="SUPFAM" id="SSF52540">
    <property type="entry name" value="P-loop containing nucleoside triphosphate hydrolases"/>
    <property type="match status" value="1"/>
</dbReference>
<evidence type="ECO:0000256" key="1">
    <source>
        <dbReference type="ARBA" id="ARBA00022448"/>
    </source>
</evidence>
<dbReference type="GO" id="GO:0005524">
    <property type="term" value="F:ATP binding"/>
    <property type="evidence" value="ECO:0007669"/>
    <property type="project" value="UniProtKB-KW"/>
</dbReference>